<feature type="compositionally biased region" description="Basic and acidic residues" evidence="6">
    <location>
        <begin position="139"/>
        <end position="149"/>
    </location>
</feature>
<sequence>MGRYKCAYNCETSGESDVKFFKFPLYNQRKLKRWLVNMKWKDWTPSRFSVLCSNHFEEQYIDRTGKSVTLREDAVPTIFSSPDKTQKRKASMSPRSKRYKSAGAKASQTNPAQSPTTTPARAKRSISNKEPSQTEEEPAGDKDPKKSDKWRIIVDEGLMKIESFPHFFHGDYCVPQDIQWAPDDNVSTDGKDHDNVIEVKEPWQWLGLDVRGPLPQTQNGHKYILTVTDYHSKWVEAVPMQMCLPSHVAKHVADIIAHFGYPLRILSRLPHDIVHKINRELKEQLKVTVALVVYHQQTGTADLITQQLIDRMVSDLIEEHTADWDVYLPAKVFSLCFKEHSATKQRPFSMLCCKGLEPVQSPRGLNFVYSKIQESAFVVR</sequence>
<dbReference type="Pfam" id="PF05485">
    <property type="entry name" value="THAP"/>
    <property type="match status" value="1"/>
</dbReference>
<name>A0AAV1NQP5_SCOSC</name>
<dbReference type="SUPFAM" id="SSF53098">
    <property type="entry name" value="Ribonuclease H-like"/>
    <property type="match status" value="1"/>
</dbReference>
<comment type="caution">
    <text evidence="9">The sequence shown here is derived from an EMBL/GenBank/DDBJ whole genome shotgun (WGS) entry which is preliminary data.</text>
</comment>
<evidence type="ECO:0000259" key="7">
    <source>
        <dbReference type="PROSITE" id="PS50950"/>
    </source>
</evidence>
<dbReference type="SUPFAM" id="SSF57716">
    <property type="entry name" value="Glucocorticoid receptor-like (DNA-binding domain)"/>
    <property type="match status" value="1"/>
</dbReference>
<evidence type="ECO:0000256" key="1">
    <source>
        <dbReference type="ARBA" id="ARBA00022723"/>
    </source>
</evidence>
<evidence type="ECO:0000313" key="10">
    <source>
        <dbReference type="Proteomes" id="UP001314229"/>
    </source>
</evidence>
<dbReference type="Proteomes" id="UP001314229">
    <property type="component" value="Unassembled WGS sequence"/>
</dbReference>
<keyword evidence="4 5" id="KW-0238">DNA-binding</keyword>
<dbReference type="PANTHER" id="PTHR46927">
    <property type="entry name" value="AGAP005574-PA"/>
    <property type="match status" value="1"/>
</dbReference>
<keyword evidence="10" id="KW-1185">Reference proteome</keyword>
<feature type="domain" description="THAP-type" evidence="7">
    <location>
        <begin position="1"/>
        <end position="79"/>
    </location>
</feature>
<dbReference type="GO" id="GO:0015074">
    <property type="term" value="P:DNA integration"/>
    <property type="evidence" value="ECO:0007669"/>
    <property type="project" value="InterPro"/>
</dbReference>
<keyword evidence="1" id="KW-0479">Metal-binding</keyword>
<feature type="domain" description="Integrase catalytic" evidence="8">
    <location>
        <begin position="198"/>
        <end position="355"/>
    </location>
</feature>
<organism evidence="9 10">
    <name type="scientific">Scomber scombrus</name>
    <name type="common">Atlantic mackerel</name>
    <name type="synonym">Scomber vernalis</name>
    <dbReference type="NCBI Taxonomy" id="13677"/>
    <lineage>
        <taxon>Eukaryota</taxon>
        <taxon>Metazoa</taxon>
        <taxon>Chordata</taxon>
        <taxon>Craniata</taxon>
        <taxon>Vertebrata</taxon>
        <taxon>Euteleostomi</taxon>
        <taxon>Actinopterygii</taxon>
        <taxon>Neopterygii</taxon>
        <taxon>Teleostei</taxon>
        <taxon>Neoteleostei</taxon>
        <taxon>Acanthomorphata</taxon>
        <taxon>Pelagiaria</taxon>
        <taxon>Scombriformes</taxon>
        <taxon>Scombridae</taxon>
        <taxon>Scomber</taxon>
    </lineage>
</organism>
<dbReference type="InterPro" id="IPR001584">
    <property type="entry name" value="Integrase_cat-core"/>
</dbReference>
<dbReference type="PANTHER" id="PTHR46927:SF3">
    <property type="entry name" value="THAP-TYPE DOMAIN-CONTAINING PROTEIN"/>
    <property type="match status" value="1"/>
</dbReference>
<evidence type="ECO:0000313" key="9">
    <source>
        <dbReference type="EMBL" id="CAK6961124.1"/>
    </source>
</evidence>
<dbReference type="PROSITE" id="PS50950">
    <property type="entry name" value="ZF_THAP"/>
    <property type="match status" value="1"/>
</dbReference>
<dbReference type="EMBL" id="CAWUFR010000049">
    <property type="protein sequence ID" value="CAK6961124.1"/>
    <property type="molecule type" value="Genomic_DNA"/>
</dbReference>
<dbReference type="GO" id="GO:0003677">
    <property type="term" value="F:DNA binding"/>
    <property type="evidence" value="ECO:0007669"/>
    <property type="project" value="UniProtKB-UniRule"/>
</dbReference>
<gene>
    <name evidence="9" type="ORF">FSCOSCO3_A034618</name>
</gene>
<dbReference type="InterPro" id="IPR052224">
    <property type="entry name" value="THAP_domain_protein"/>
</dbReference>
<keyword evidence="2 5" id="KW-0863">Zinc-finger</keyword>
<reference evidence="9 10" key="1">
    <citation type="submission" date="2024-01" db="EMBL/GenBank/DDBJ databases">
        <authorList>
            <person name="Alioto T."/>
            <person name="Alioto T."/>
            <person name="Gomez Garrido J."/>
        </authorList>
    </citation>
    <scope>NUCLEOTIDE SEQUENCE [LARGE SCALE GENOMIC DNA]</scope>
</reference>
<evidence type="ECO:0000256" key="5">
    <source>
        <dbReference type="PROSITE-ProRule" id="PRU00309"/>
    </source>
</evidence>
<dbReference type="SMART" id="SM00980">
    <property type="entry name" value="THAP"/>
    <property type="match status" value="1"/>
</dbReference>
<dbReference type="AlphaFoldDB" id="A0AAV1NQP5"/>
<keyword evidence="3" id="KW-0862">Zinc</keyword>
<proteinExistence type="predicted"/>
<feature type="compositionally biased region" description="Polar residues" evidence="6">
    <location>
        <begin position="106"/>
        <end position="119"/>
    </location>
</feature>
<evidence type="ECO:0000256" key="2">
    <source>
        <dbReference type="ARBA" id="ARBA00022771"/>
    </source>
</evidence>
<dbReference type="InterPro" id="IPR006612">
    <property type="entry name" value="THAP_Znf"/>
</dbReference>
<feature type="region of interest" description="Disordered" evidence="6">
    <location>
        <begin position="77"/>
        <end position="149"/>
    </location>
</feature>
<dbReference type="GO" id="GO:0008270">
    <property type="term" value="F:zinc ion binding"/>
    <property type="evidence" value="ECO:0007669"/>
    <property type="project" value="UniProtKB-KW"/>
</dbReference>
<accession>A0AAV1NQP5</accession>
<dbReference type="InterPro" id="IPR036397">
    <property type="entry name" value="RNaseH_sf"/>
</dbReference>
<evidence type="ECO:0000256" key="6">
    <source>
        <dbReference type="SAM" id="MobiDB-lite"/>
    </source>
</evidence>
<dbReference type="InterPro" id="IPR012337">
    <property type="entry name" value="RNaseH-like_sf"/>
</dbReference>
<dbReference type="Gene3D" id="3.30.420.10">
    <property type="entry name" value="Ribonuclease H-like superfamily/Ribonuclease H"/>
    <property type="match status" value="1"/>
</dbReference>
<dbReference type="PROSITE" id="PS50994">
    <property type="entry name" value="INTEGRASE"/>
    <property type="match status" value="1"/>
</dbReference>
<evidence type="ECO:0000256" key="4">
    <source>
        <dbReference type="ARBA" id="ARBA00023125"/>
    </source>
</evidence>
<feature type="compositionally biased region" description="Basic residues" evidence="6">
    <location>
        <begin position="86"/>
        <end position="100"/>
    </location>
</feature>
<protein>
    <submittedName>
        <fullName evidence="9">Uncharacterized protein zgc:153292</fullName>
    </submittedName>
</protein>
<evidence type="ECO:0000259" key="8">
    <source>
        <dbReference type="PROSITE" id="PS50994"/>
    </source>
</evidence>
<dbReference type="SMART" id="SM00692">
    <property type="entry name" value="DM3"/>
    <property type="match status" value="1"/>
</dbReference>
<evidence type="ECO:0000256" key="3">
    <source>
        <dbReference type="ARBA" id="ARBA00022833"/>
    </source>
</evidence>